<name>A0ABV5NG74_9ACTN</name>
<evidence type="ECO:0000259" key="2">
    <source>
        <dbReference type="Pfam" id="PF01464"/>
    </source>
</evidence>
<evidence type="ECO:0000256" key="1">
    <source>
        <dbReference type="SAM" id="MobiDB-lite"/>
    </source>
</evidence>
<dbReference type="Pfam" id="PF01464">
    <property type="entry name" value="SLT"/>
    <property type="match status" value="1"/>
</dbReference>
<gene>
    <name evidence="3" type="ORF">ACFFR3_04760</name>
</gene>
<dbReference type="InterPro" id="IPR023346">
    <property type="entry name" value="Lysozyme-like_dom_sf"/>
</dbReference>
<dbReference type="SUPFAM" id="SSF140453">
    <property type="entry name" value="EsxAB dimer-like"/>
    <property type="match status" value="1"/>
</dbReference>
<evidence type="ECO:0000313" key="3">
    <source>
        <dbReference type="EMBL" id="MFB9468804.1"/>
    </source>
</evidence>
<dbReference type="Gene3D" id="1.10.530.10">
    <property type="match status" value="1"/>
</dbReference>
<dbReference type="Gene3D" id="1.10.287.1060">
    <property type="entry name" value="ESAT-6-like"/>
    <property type="match status" value="1"/>
</dbReference>
<dbReference type="InterPro" id="IPR008258">
    <property type="entry name" value="Transglycosylase_SLT_dom_1"/>
</dbReference>
<evidence type="ECO:0000313" key="4">
    <source>
        <dbReference type="Proteomes" id="UP001589568"/>
    </source>
</evidence>
<feature type="domain" description="Transglycosylase SLT" evidence="2">
    <location>
        <begin position="277"/>
        <end position="351"/>
    </location>
</feature>
<sequence>MSVAHLPGGAALDEMLRKVTGKPGGIDKIAEQWTASSGDIEEFAGALSSAVRNVDEAWNGRSAKSFDDYMRKYGTAAESLKTALNDCAAALKSAASALRESHTEISSICRDLSTNAASYRTRYMNEHPDATEADVRPGLAALVEQAKKDAKPWVDAAETAVSKAKKDIGEHLKNRRLTFHAIPDVTTQTFTPEKGRKLDWVPDPDYQTEGTSVQGGRGTELGAGTPSGGFGGYGPSGAPPSAGAATPPERVKAWIEEAVRILTAAGVPASKMNVNDIWRIIQHESGGNPHAINTWDSNAARGTPSKGLMQTIDPTFNAYAMDGHRDIYDPVDNIIAGVRYAISRYGSVSNVPGLVGKTYVGY</sequence>
<dbReference type="EMBL" id="JBHMCF010000003">
    <property type="protein sequence ID" value="MFB9468804.1"/>
    <property type="molecule type" value="Genomic_DNA"/>
</dbReference>
<keyword evidence="4" id="KW-1185">Reference proteome</keyword>
<feature type="region of interest" description="Disordered" evidence="1">
    <location>
        <begin position="188"/>
        <end position="246"/>
    </location>
</feature>
<comment type="caution">
    <text evidence="3">The sequence shown here is derived from an EMBL/GenBank/DDBJ whole genome shotgun (WGS) entry which is preliminary data.</text>
</comment>
<dbReference type="SUPFAM" id="SSF53955">
    <property type="entry name" value="Lysozyme-like"/>
    <property type="match status" value="1"/>
</dbReference>
<organism evidence="3 4">
    <name type="scientific">Nonomuraea salmonea</name>
    <dbReference type="NCBI Taxonomy" id="46181"/>
    <lineage>
        <taxon>Bacteria</taxon>
        <taxon>Bacillati</taxon>
        <taxon>Actinomycetota</taxon>
        <taxon>Actinomycetes</taxon>
        <taxon>Streptosporangiales</taxon>
        <taxon>Streptosporangiaceae</taxon>
        <taxon>Nonomuraea</taxon>
    </lineage>
</organism>
<feature type="compositionally biased region" description="Gly residues" evidence="1">
    <location>
        <begin position="213"/>
        <end position="235"/>
    </location>
</feature>
<accession>A0ABV5NG74</accession>
<protein>
    <submittedName>
        <fullName evidence="3">Transglycosylase SLT domain-containing protein</fullName>
    </submittedName>
</protein>
<dbReference type="InterPro" id="IPR036689">
    <property type="entry name" value="ESAT-6-like_sf"/>
</dbReference>
<dbReference type="Proteomes" id="UP001589568">
    <property type="component" value="Unassembled WGS sequence"/>
</dbReference>
<reference evidence="3 4" key="1">
    <citation type="submission" date="2024-09" db="EMBL/GenBank/DDBJ databases">
        <authorList>
            <person name="Sun Q."/>
            <person name="Mori K."/>
        </authorList>
    </citation>
    <scope>NUCLEOTIDE SEQUENCE [LARGE SCALE GENOMIC DNA]</scope>
    <source>
        <strain evidence="3 4">JCM 3324</strain>
    </source>
</reference>
<dbReference type="Pfam" id="PF06013">
    <property type="entry name" value="WXG100"/>
    <property type="match status" value="1"/>
</dbReference>
<proteinExistence type="predicted"/>
<dbReference type="CDD" id="cd13402">
    <property type="entry name" value="LT_TF-like"/>
    <property type="match status" value="1"/>
</dbReference>
<dbReference type="InterPro" id="IPR010310">
    <property type="entry name" value="T7SS_ESAT-6-like"/>
</dbReference>
<dbReference type="RefSeq" id="WP_345396274.1">
    <property type="nucleotide sequence ID" value="NZ_BAAAXS010000001.1"/>
</dbReference>